<dbReference type="Gene3D" id="3.40.50.150">
    <property type="entry name" value="Vaccinia Virus protein VP39"/>
    <property type="match status" value="1"/>
</dbReference>
<dbReference type="KEGG" id="aful:116490827"/>
<dbReference type="FunFam" id="3.40.50.150:FF:000118">
    <property type="entry name" value="Histamine N-methyltransferase"/>
    <property type="match status" value="1"/>
</dbReference>
<dbReference type="PIRSF" id="PIRSF016616">
    <property type="entry name" value="HHMT"/>
    <property type="match status" value="1"/>
</dbReference>
<keyword evidence="2" id="KW-0489">Methyltransferase</keyword>
<sequence length="300" mass="33775">MNSLPKLGMASSMRSLLSDPSRYLQSFRVFLAKSTEHQCMQEFVERQLPGVLASIGHGKPAINILSVGGGAGEIDLQILSAVQARYPGVTINNEVVEPSAEQILKYKERVAATSNLENVKFTWHKETAYEYESRMNAEKKSKKWDFIHMIQMLYYVKDVPATIQYFHSLLEAQAKLLIIVVSENSGWETLWKKYGSSLPLDDLCTYVSSADIKRMLDSAGLKYQLHELPSNMDITCCFTEGDKDGELLLDFLTETLDFSKTAPPELKHQITEELKKPGCSEKRNGKVLFNNNLSAIVIEP</sequence>
<dbReference type="SUPFAM" id="SSF53335">
    <property type="entry name" value="S-adenosyl-L-methionine-dependent methyltransferases"/>
    <property type="match status" value="1"/>
</dbReference>
<proteinExistence type="predicted"/>
<dbReference type="CDD" id="cd02440">
    <property type="entry name" value="AdoMet_MTases"/>
    <property type="match status" value="1"/>
</dbReference>
<feature type="binding site" evidence="5">
    <location>
        <position position="291"/>
    </location>
    <ligand>
        <name>substrate</name>
    </ligand>
</feature>
<dbReference type="GO" id="GO:0032259">
    <property type="term" value="P:methylation"/>
    <property type="evidence" value="ECO:0007669"/>
    <property type="project" value="UniProtKB-KW"/>
</dbReference>
<keyword evidence="6" id="KW-1185">Reference proteome</keyword>
<name>A0A6J3D7I7_AYTFU</name>
<evidence type="ECO:0000256" key="1">
    <source>
        <dbReference type="ARBA" id="ARBA00011245"/>
    </source>
</evidence>
<dbReference type="InParanoid" id="A0A6J3D7I7"/>
<gene>
    <name evidence="7" type="primary">LOC116490827</name>
</gene>
<reference evidence="7" key="1">
    <citation type="submission" date="2025-08" db="UniProtKB">
        <authorList>
            <consortium name="RefSeq"/>
        </authorList>
    </citation>
    <scope>IDENTIFICATION</scope>
    <source>
        <tissue evidence="7">Lung</tissue>
    </source>
</reference>
<comment type="subunit">
    <text evidence="1">Monomer.</text>
</comment>
<dbReference type="GO" id="GO:0008170">
    <property type="term" value="F:N-methyltransferase activity"/>
    <property type="evidence" value="ECO:0007669"/>
    <property type="project" value="InterPro"/>
</dbReference>
<evidence type="ECO:0000313" key="6">
    <source>
        <dbReference type="Proteomes" id="UP000504639"/>
    </source>
</evidence>
<dbReference type="RefSeq" id="XP_032046240.1">
    <property type="nucleotide sequence ID" value="XM_032190349.1"/>
</dbReference>
<evidence type="ECO:0000256" key="5">
    <source>
        <dbReference type="PIRSR" id="PIRSR016616-2"/>
    </source>
</evidence>
<evidence type="ECO:0000256" key="2">
    <source>
        <dbReference type="ARBA" id="ARBA00022603"/>
    </source>
</evidence>
<dbReference type="AlphaFoldDB" id="A0A6J3D7I7"/>
<protein>
    <submittedName>
        <fullName evidence="7">Histamine N-methyltransferase-like</fullName>
    </submittedName>
</protein>
<evidence type="ECO:0000313" key="7">
    <source>
        <dbReference type="RefSeq" id="XP_032046240.1"/>
    </source>
</evidence>
<dbReference type="InterPro" id="IPR016673">
    <property type="entry name" value="HHMT-like"/>
</dbReference>
<dbReference type="InterPro" id="IPR029063">
    <property type="entry name" value="SAM-dependent_MTases_sf"/>
</dbReference>
<evidence type="ECO:0000256" key="4">
    <source>
        <dbReference type="ARBA" id="ARBA00022691"/>
    </source>
</evidence>
<keyword evidence="3" id="KW-0808">Transferase</keyword>
<accession>A0A6J3D7I7</accession>
<dbReference type="GeneID" id="116490827"/>
<dbReference type="PROSITE" id="PS51597">
    <property type="entry name" value="SAM_HNMT"/>
    <property type="match status" value="1"/>
</dbReference>
<organism evidence="6 7">
    <name type="scientific">Aythya fuligula</name>
    <name type="common">Tufted duck</name>
    <name type="synonym">Anas fuligula</name>
    <dbReference type="NCBI Taxonomy" id="219594"/>
    <lineage>
        <taxon>Eukaryota</taxon>
        <taxon>Metazoa</taxon>
        <taxon>Chordata</taxon>
        <taxon>Craniata</taxon>
        <taxon>Vertebrata</taxon>
        <taxon>Euteleostomi</taxon>
        <taxon>Archelosauria</taxon>
        <taxon>Archosauria</taxon>
        <taxon>Dinosauria</taxon>
        <taxon>Saurischia</taxon>
        <taxon>Theropoda</taxon>
        <taxon>Coelurosauria</taxon>
        <taxon>Aves</taxon>
        <taxon>Neognathae</taxon>
        <taxon>Galloanserae</taxon>
        <taxon>Anseriformes</taxon>
        <taxon>Anatidae</taxon>
        <taxon>Aythyinae</taxon>
        <taxon>Aythya</taxon>
    </lineage>
</organism>
<dbReference type="Proteomes" id="UP000504639">
    <property type="component" value="Chromosome 6"/>
</dbReference>
<evidence type="ECO:0000256" key="3">
    <source>
        <dbReference type="ARBA" id="ARBA00022679"/>
    </source>
</evidence>
<dbReference type="Pfam" id="PF13489">
    <property type="entry name" value="Methyltransf_23"/>
    <property type="match status" value="1"/>
</dbReference>
<keyword evidence="4" id="KW-0949">S-adenosyl-L-methionine</keyword>
<feature type="binding site" evidence="5">
    <location>
        <position position="36"/>
    </location>
    <ligand>
        <name>substrate</name>
    </ligand>
</feature>